<dbReference type="Proteomes" id="UP000682403">
    <property type="component" value="Unassembled WGS sequence"/>
</dbReference>
<dbReference type="RefSeq" id="WP_211562007.1">
    <property type="nucleotide sequence ID" value="NZ_JAGVRK010000001.1"/>
</dbReference>
<evidence type="ECO:0000313" key="2">
    <source>
        <dbReference type="EMBL" id="MBS2967240.1"/>
    </source>
</evidence>
<dbReference type="Pfam" id="PF07441">
    <property type="entry name" value="BofA"/>
    <property type="match status" value="1"/>
</dbReference>
<comment type="caution">
    <text evidence="2">The sequence shown here is derived from an EMBL/GenBank/DDBJ whole genome shotgun (WGS) entry which is preliminary data.</text>
</comment>
<name>A0ABS5L932_9BACI</name>
<accession>A0ABS5L932</accession>
<dbReference type="EMBL" id="JAGVRK010000001">
    <property type="protein sequence ID" value="MBS2967240.1"/>
    <property type="molecule type" value="Genomic_DNA"/>
</dbReference>
<reference evidence="2 3" key="1">
    <citation type="submission" date="2021-04" db="EMBL/GenBank/DDBJ databases">
        <title>Metabacillus sp. strain KIGAM252 whole genome sequence.</title>
        <authorList>
            <person name="Seo M.-J."/>
            <person name="Cho E.-S."/>
            <person name="Hwang C.Y."/>
            <person name="Yoon D.J."/>
        </authorList>
    </citation>
    <scope>NUCLEOTIDE SEQUENCE [LARGE SCALE GENOMIC DNA]</scope>
    <source>
        <strain evidence="2 3">KIGAM252</strain>
    </source>
</reference>
<sequence>MNPITVFAIAGGAIVLLLMNGSFRNPIKWVGRLAVKVVAGALFLFVLNALGSGIGIHIPINAGTSAVSGLLGIPGIAALYVIKTYILV</sequence>
<feature type="transmembrane region" description="Helical" evidence="1">
    <location>
        <begin position="35"/>
        <end position="56"/>
    </location>
</feature>
<feature type="transmembrane region" description="Helical" evidence="1">
    <location>
        <begin position="6"/>
        <end position="23"/>
    </location>
</feature>
<keyword evidence="3" id="KW-1185">Reference proteome</keyword>
<proteinExistence type="predicted"/>
<evidence type="ECO:0000313" key="3">
    <source>
        <dbReference type="Proteomes" id="UP000682403"/>
    </source>
</evidence>
<dbReference type="InterPro" id="IPR010001">
    <property type="entry name" value="BofA"/>
</dbReference>
<feature type="transmembrane region" description="Helical" evidence="1">
    <location>
        <begin position="62"/>
        <end position="82"/>
    </location>
</feature>
<keyword evidence="1" id="KW-0472">Membrane</keyword>
<evidence type="ECO:0000256" key="1">
    <source>
        <dbReference type="SAM" id="Phobius"/>
    </source>
</evidence>
<dbReference type="NCBIfam" id="TIGR02862">
    <property type="entry name" value="spore_BofA"/>
    <property type="match status" value="1"/>
</dbReference>
<gene>
    <name evidence="2" type="ORF">J9317_00185</name>
</gene>
<keyword evidence="1" id="KW-1133">Transmembrane helix</keyword>
<keyword evidence="1" id="KW-0812">Transmembrane</keyword>
<protein>
    <submittedName>
        <fullName evidence="2">Pro-sigmaK processing inhibitor BofA family protein</fullName>
    </submittedName>
</protein>
<organism evidence="2 3">
    <name type="scientific">Metabacillus flavus</name>
    <dbReference type="NCBI Taxonomy" id="2823519"/>
    <lineage>
        <taxon>Bacteria</taxon>
        <taxon>Bacillati</taxon>
        <taxon>Bacillota</taxon>
        <taxon>Bacilli</taxon>
        <taxon>Bacillales</taxon>
        <taxon>Bacillaceae</taxon>
        <taxon>Metabacillus</taxon>
    </lineage>
</organism>